<evidence type="ECO:0000313" key="7">
    <source>
        <dbReference type="Proteomes" id="UP001488838"/>
    </source>
</evidence>
<evidence type="ECO:0000313" key="6">
    <source>
        <dbReference type="EMBL" id="KAK7821873.1"/>
    </source>
</evidence>
<gene>
    <name evidence="6" type="ORF">U0070_004837</name>
</gene>
<comment type="similarity">
    <text evidence="2">Belongs to the MAM33 family.</text>
</comment>
<dbReference type="PANTHER" id="PTHR10826:SF1">
    <property type="entry name" value="COMPLEMENT COMPONENT 1 Q SUBCOMPONENT-BINDING PROTEIN, MITOCHONDRIAL"/>
    <property type="match status" value="1"/>
</dbReference>
<dbReference type="AlphaFoldDB" id="A0AAW0J5K7"/>
<feature type="region of interest" description="Disordered" evidence="5">
    <location>
        <begin position="78"/>
        <end position="114"/>
    </location>
</feature>
<dbReference type="GO" id="GO:0009986">
    <property type="term" value="C:cell surface"/>
    <property type="evidence" value="ECO:0007669"/>
    <property type="project" value="TreeGrafter"/>
</dbReference>
<dbReference type="Proteomes" id="UP001488838">
    <property type="component" value="Unassembled WGS sequence"/>
</dbReference>
<dbReference type="Gene3D" id="3.10.280.10">
    <property type="entry name" value="Mitochondrial glycoprotein"/>
    <property type="match status" value="1"/>
</dbReference>
<dbReference type="GO" id="GO:0030449">
    <property type="term" value="P:regulation of complement activation"/>
    <property type="evidence" value="ECO:0007669"/>
    <property type="project" value="TreeGrafter"/>
</dbReference>
<keyword evidence="7" id="KW-1185">Reference proteome</keyword>
<protein>
    <recommendedName>
        <fullName evidence="3">Complement component 1 Q subcomponent-binding protein, mitochondrial</fullName>
    </recommendedName>
</protein>
<dbReference type="GO" id="GO:0001849">
    <property type="term" value="F:complement component C1q complex binding"/>
    <property type="evidence" value="ECO:0007669"/>
    <property type="project" value="TreeGrafter"/>
</dbReference>
<dbReference type="InterPro" id="IPR036561">
    <property type="entry name" value="MAM33_sf"/>
</dbReference>
<feature type="compositionally biased region" description="Basic and acidic residues" evidence="5">
    <location>
        <begin position="132"/>
        <end position="148"/>
    </location>
</feature>
<comment type="caution">
    <text evidence="6">The sequence shown here is derived from an EMBL/GenBank/DDBJ whole genome shotgun (WGS) entry which is preliminary data.</text>
</comment>
<dbReference type="GO" id="GO:0030984">
    <property type="term" value="F:kininogen binding"/>
    <property type="evidence" value="ECO:0007669"/>
    <property type="project" value="TreeGrafter"/>
</dbReference>
<reference evidence="6 7" key="1">
    <citation type="journal article" date="2023" name="bioRxiv">
        <title>Conserved and derived expression patterns and positive selection on dental genes reveal complex evolutionary context of ever-growing rodent molars.</title>
        <authorList>
            <person name="Calamari Z.T."/>
            <person name="Song A."/>
            <person name="Cohen E."/>
            <person name="Akter M."/>
            <person name="Roy R.D."/>
            <person name="Hallikas O."/>
            <person name="Christensen M.M."/>
            <person name="Li P."/>
            <person name="Marangoni P."/>
            <person name="Jernvall J."/>
            <person name="Klein O.D."/>
        </authorList>
    </citation>
    <scope>NUCLEOTIDE SEQUENCE [LARGE SCALE GENOMIC DNA]</scope>
    <source>
        <strain evidence="6">V071</strain>
    </source>
</reference>
<organism evidence="6 7">
    <name type="scientific">Myodes glareolus</name>
    <name type="common">Bank vole</name>
    <name type="synonym">Clethrionomys glareolus</name>
    <dbReference type="NCBI Taxonomy" id="447135"/>
    <lineage>
        <taxon>Eukaryota</taxon>
        <taxon>Metazoa</taxon>
        <taxon>Chordata</taxon>
        <taxon>Craniata</taxon>
        <taxon>Vertebrata</taxon>
        <taxon>Euteleostomi</taxon>
        <taxon>Mammalia</taxon>
        <taxon>Eutheria</taxon>
        <taxon>Euarchontoglires</taxon>
        <taxon>Glires</taxon>
        <taxon>Rodentia</taxon>
        <taxon>Myomorpha</taxon>
        <taxon>Muroidea</taxon>
        <taxon>Cricetidae</taxon>
        <taxon>Arvicolinae</taxon>
        <taxon>Myodes</taxon>
    </lineage>
</organism>
<name>A0AAW0J5K7_MYOGA</name>
<evidence type="ECO:0000256" key="5">
    <source>
        <dbReference type="SAM" id="MobiDB-lite"/>
    </source>
</evidence>
<comment type="subcellular location">
    <subcellularLocation>
        <location evidence="1">Cell membrane</location>
        <topology evidence="1">Peripheral membrane protein</topology>
        <orientation evidence="1">Extracellular side</orientation>
    </subcellularLocation>
</comment>
<dbReference type="GO" id="GO:0005886">
    <property type="term" value="C:plasma membrane"/>
    <property type="evidence" value="ECO:0007669"/>
    <property type="project" value="UniProtKB-SubCell"/>
</dbReference>
<accession>A0AAW0J5K7</accession>
<evidence type="ECO:0000256" key="2">
    <source>
        <dbReference type="ARBA" id="ARBA00005457"/>
    </source>
</evidence>
<proteinExistence type="inferred from homology"/>
<dbReference type="SUPFAM" id="SSF54529">
    <property type="entry name" value="Mitochondrial glycoprotein MAM33-like"/>
    <property type="match status" value="1"/>
</dbReference>
<dbReference type="GO" id="GO:0042256">
    <property type="term" value="P:cytosolic ribosome assembly"/>
    <property type="evidence" value="ECO:0007669"/>
    <property type="project" value="TreeGrafter"/>
</dbReference>
<sequence>MLSMPVGSVRHFGLLRPPAPCACGCAEEDKAFVEFLTDEIKEEKKNQKHKFLSKMSGDWELEVNRMKAKLFGKVARGDHCHFQHSPPTSDGEEESSQGQKAEDEEPELTSAPNFVVEVSKCNGKETLVTDSHYPEDKKTLVPDGHYPEDEMDKKKLRMIFLCQES</sequence>
<dbReference type="GO" id="GO:0005634">
    <property type="term" value="C:nucleus"/>
    <property type="evidence" value="ECO:0007669"/>
    <property type="project" value="TreeGrafter"/>
</dbReference>
<dbReference type="PANTHER" id="PTHR10826">
    <property type="entry name" value="COMPLEMENT COMPONENT 1"/>
    <property type="match status" value="1"/>
</dbReference>
<keyword evidence="4" id="KW-0690">Ribosome biogenesis</keyword>
<evidence type="ECO:0000256" key="4">
    <source>
        <dbReference type="ARBA" id="ARBA00022517"/>
    </source>
</evidence>
<dbReference type="InterPro" id="IPR003428">
    <property type="entry name" value="MAM33"/>
</dbReference>
<evidence type="ECO:0000256" key="3">
    <source>
        <dbReference type="ARBA" id="ARBA00021918"/>
    </source>
</evidence>
<dbReference type="EMBL" id="JBBHLL010000062">
    <property type="protein sequence ID" value="KAK7821873.1"/>
    <property type="molecule type" value="Genomic_DNA"/>
</dbReference>
<dbReference type="GO" id="GO:0048025">
    <property type="term" value="P:negative regulation of mRNA splicing, via spliceosome"/>
    <property type="evidence" value="ECO:0007669"/>
    <property type="project" value="TreeGrafter"/>
</dbReference>
<evidence type="ECO:0000256" key="1">
    <source>
        <dbReference type="ARBA" id="ARBA00004296"/>
    </source>
</evidence>
<feature type="region of interest" description="Disordered" evidence="5">
    <location>
        <begin position="127"/>
        <end position="148"/>
    </location>
</feature>
<dbReference type="GO" id="GO:0005759">
    <property type="term" value="C:mitochondrial matrix"/>
    <property type="evidence" value="ECO:0007669"/>
    <property type="project" value="InterPro"/>
</dbReference>
<dbReference type="GO" id="GO:0003714">
    <property type="term" value="F:transcription corepressor activity"/>
    <property type="evidence" value="ECO:0007669"/>
    <property type="project" value="TreeGrafter"/>
</dbReference>